<dbReference type="EMBL" id="UOFL01000034">
    <property type="protein sequence ID" value="VAW71968.1"/>
    <property type="molecule type" value="Genomic_DNA"/>
</dbReference>
<organism evidence="1">
    <name type="scientific">hydrothermal vent metagenome</name>
    <dbReference type="NCBI Taxonomy" id="652676"/>
    <lineage>
        <taxon>unclassified sequences</taxon>
        <taxon>metagenomes</taxon>
        <taxon>ecological metagenomes</taxon>
    </lineage>
</organism>
<name>A0A3B0XUL2_9ZZZZ</name>
<dbReference type="AlphaFoldDB" id="A0A3B0XUL2"/>
<sequence>MTDKKITDKKDQTILERAKIGEEAVSKLRSILKGKPLDVLGHIESVAYCCRNGTVAIVKVDLDEIK</sequence>
<accession>A0A3B0XUL2</accession>
<gene>
    <name evidence="1" type="ORF">MNBD_GAMMA12-2980</name>
</gene>
<evidence type="ECO:0000313" key="1">
    <source>
        <dbReference type="EMBL" id="VAW71968.1"/>
    </source>
</evidence>
<proteinExistence type="predicted"/>
<reference evidence="1" key="1">
    <citation type="submission" date="2018-06" db="EMBL/GenBank/DDBJ databases">
        <authorList>
            <person name="Zhirakovskaya E."/>
        </authorList>
    </citation>
    <scope>NUCLEOTIDE SEQUENCE</scope>
</reference>
<protein>
    <submittedName>
        <fullName evidence="1">Uncharacterized protein</fullName>
    </submittedName>
</protein>